<dbReference type="OrthoDB" id="5503658at2"/>
<feature type="signal peptide" evidence="1">
    <location>
        <begin position="1"/>
        <end position="23"/>
    </location>
</feature>
<evidence type="ECO:0000313" key="2">
    <source>
        <dbReference type="EMBL" id="TQF16775.1"/>
    </source>
</evidence>
<gene>
    <name evidence="2" type="ORF">FJV41_06365</name>
</gene>
<proteinExistence type="predicted"/>
<comment type="caution">
    <text evidence="2">The sequence shown here is derived from an EMBL/GenBank/DDBJ whole genome shotgun (WGS) entry which is preliminary data.</text>
</comment>
<accession>A0A540X681</accession>
<name>A0A540X681_9BACT</name>
<dbReference type="AlphaFoldDB" id="A0A540X681"/>
<reference evidence="2 3" key="1">
    <citation type="submission" date="2019-06" db="EMBL/GenBank/DDBJ databases">
        <authorList>
            <person name="Livingstone P."/>
            <person name="Whitworth D."/>
        </authorList>
    </citation>
    <scope>NUCLEOTIDE SEQUENCE [LARGE SCALE GENOMIC DNA]</scope>
    <source>
        <strain evidence="2 3">AM401</strain>
    </source>
</reference>
<dbReference type="Proteomes" id="UP000315369">
    <property type="component" value="Unassembled WGS sequence"/>
</dbReference>
<keyword evidence="3" id="KW-1185">Reference proteome</keyword>
<evidence type="ECO:0008006" key="4">
    <source>
        <dbReference type="Google" id="ProtNLM"/>
    </source>
</evidence>
<evidence type="ECO:0000313" key="3">
    <source>
        <dbReference type="Proteomes" id="UP000315369"/>
    </source>
</evidence>
<protein>
    <recommendedName>
        <fullName evidence="4">Lipoprotein</fullName>
    </recommendedName>
</protein>
<organism evidence="2 3">
    <name type="scientific">Myxococcus llanfairpwllgwyngyllgogerychwyrndrobwllllantysiliogogogochensis</name>
    <dbReference type="NCBI Taxonomy" id="2590453"/>
    <lineage>
        <taxon>Bacteria</taxon>
        <taxon>Pseudomonadati</taxon>
        <taxon>Myxococcota</taxon>
        <taxon>Myxococcia</taxon>
        <taxon>Myxococcales</taxon>
        <taxon>Cystobacterineae</taxon>
        <taxon>Myxococcaceae</taxon>
        <taxon>Myxococcus</taxon>
    </lineage>
</organism>
<evidence type="ECO:0000256" key="1">
    <source>
        <dbReference type="SAM" id="SignalP"/>
    </source>
</evidence>
<dbReference type="RefSeq" id="WP_141641512.1">
    <property type="nucleotide sequence ID" value="NZ_VIFM01000017.1"/>
</dbReference>
<feature type="chain" id="PRO_5021796882" description="Lipoprotein" evidence="1">
    <location>
        <begin position="24"/>
        <end position="279"/>
    </location>
</feature>
<keyword evidence="1" id="KW-0732">Signal</keyword>
<sequence>MSAMNLKSAVLALLLGGTATAHAVEPMVPYDNFNPTESNPPRATKVRGIDPARWASQESGSRQQALRELAFTRLRLMSRSNTGAGRYGLRFTQPSAVTAIEAKVRVNNARSTGCSVSRLGVAHGTAELSGHFFNASTPGRGSARDDITAAIRIVSRSTDPVGSQELRVEAAIERCRDASCTERSSLFTADLGLIHQGEQVRLRVQWDAVNDRFVFQRDTQPEVHGAYTVADTQAPGVSNKELVVTHALPTCASGSPSPLGYVNAYFHDVLVNEAAAPAP</sequence>
<dbReference type="EMBL" id="VIFM01000017">
    <property type="protein sequence ID" value="TQF16775.1"/>
    <property type="molecule type" value="Genomic_DNA"/>
</dbReference>